<dbReference type="EMBL" id="NCEB01000018">
    <property type="protein sequence ID" value="OYX33126.1"/>
    <property type="molecule type" value="Genomic_DNA"/>
</dbReference>
<accession>A0A258FLD2</accession>
<comment type="caution">
    <text evidence="2">The sequence shown here is derived from an EMBL/GenBank/DDBJ whole genome shotgun (WGS) entry which is preliminary data.</text>
</comment>
<sequence>MTPLIRRFLSDDRGATAIEYGLICGLIFLVIVTAVGLFAGRATAMFEYIATTITAAI</sequence>
<keyword evidence="1" id="KW-1133">Transmembrane helix</keyword>
<organism evidence="2 3">
    <name type="scientific">Brevundimonas subvibrioides</name>
    <dbReference type="NCBI Taxonomy" id="74313"/>
    <lineage>
        <taxon>Bacteria</taxon>
        <taxon>Pseudomonadati</taxon>
        <taxon>Pseudomonadota</taxon>
        <taxon>Alphaproteobacteria</taxon>
        <taxon>Caulobacterales</taxon>
        <taxon>Caulobacteraceae</taxon>
        <taxon>Brevundimonas</taxon>
    </lineage>
</organism>
<evidence type="ECO:0000313" key="3">
    <source>
        <dbReference type="Proteomes" id="UP000215595"/>
    </source>
</evidence>
<dbReference type="AlphaFoldDB" id="A0A258FLD2"/>
<name>A0A258FLD2_9CAUL</name>
<dbReference type="InterPro" id="IPR007047">
    <property type="entry name" value="Flp_Fap"/>
</dbReference>
<proteinExistence type="predicted"/>
<keyword evidence="1" id="KW-0812">Transmembrane</keyword>
<feature type="transmembrane region" description="Helical" evidence="1">
    <location>
        <begin position="20"/>
        <end position="39"/>
    </location>
</feature>
<gene>
    <name evidence="2" type="ORF">B7Z01_09540</name>
</gene>
<evidence type="ECO:0000256" key="1">
    <source>
        <dbReference type="SAM" id="Phobius"/>
    </source>
</evidence>
<reference evidence="2 3" key="1">
    <citation type="submission" date="2017-03" db="EMBL/GenBank/DDBJ databases">
        <title>Lifting the veil on microbial sulfur biogeochemistry in mining wastewaters.</title>
        <authorList>
            <person name="Kantor R.S."/>
            <person name="Colenbrander Nelson T."/>
            <person name="Marshall S."/>
            <person name="Bennett D."/>
            <person name="Apte S."/>
            <person name="Camacho D."/>
            <person name="Thomas B.C."/>
            <person name="Warren L.A."/>
            <person name="Banfield J.F."/>
        </authorList>
    </citation>
    <scope>NUCLEOTIDE SEQUENCE [LARGE SCALE GENOMIC DNA]</scope>
    <source>
        <strain evidence="2">32-69-9</strain>
    </source>
</reference>
<dbReference type="Pfam" id="PF04964">
    <property type="entry name" value="Flp_Fap"/>
    <property type="match status" value="1"/>
</dbReference>
<dbReference type="Proteomes" id="UP000215595">
    <property type="component" value="Unassembled WGS sequence"/>
</dbReference>
<evidence type="ECO:0000313" key="2">
    <source>
        <dbReference type="EMBL" id="OYX33126.1"/>
    </source>
</evidence>
<keyword evidence="1" id="KW-0472">Membrane</keyword>
<protein>
    <submittedName>
        <fullName evidence="2">Flp/Fap pilin component</fullName>
    </submittedName>
</protein>